<keyword evidence="3" id="KW-1003">Cell membrane</keyword>
<keyword evidence="6" id="KW-0479">Metal-binding</keyword>
<dbReference type="CDD" id="cd00519">
    <property type="entry name" value="Lipase_3"/>
    <property type="match status" value="1"/>
</dbReference>
<dbReference type="AlphaFoldDB" id="A0A4Y2DVV8"/>
<dbReference type="InterPro" id="IPR029058">
    <property type="entry name" value="AB_hydrolase_fold"/>
</dbReference>
<keyword evidence="11" id="KW-0443">Lipid metabolism</keyword>
<keyword evidence="18" id="KW-1185">Reference proteome</keyword>
<accession>A0A4Y2DVV8</accession>
<evidence type="ECO:0000313" key="17">
    <source>
        <dbReference type="EMBL" id="GBM19794.1"/>
    </source>
</evidence>
<protein>
    <recommendedName>
        <fullName evidence="14">sn-1-specific diacylglycerol lipase</fullName>
        <ecNumber evidence="14">3.1.1.116</ecNumber>
    </recommendedName>
</protein>
<keyword evidence="9" id="KW-0442">Lipid degradation</keyword>
<dbReference type="Proteomes" id="UP000499080">
    <property type="component" value="Unassembled WGS sequence"/>
</dbReference>
<evidence type="ECO:0000256" key="14">
    <source>
        <dbReference type="ARBA" id="ARBA00026104"/>
    </source>
</evidence>
<evidence type="ECO:0000256" key="5">
    <source>
        <dbReference type="ARBA" id="ARBA00022692"/>
    </source>
</evidence>
<dbReference type="PANTHER" id="PTHR45792:SF8">
    <property type="entry name" value="DIACYLGLYCEROL LIPASE-ALPHA"/>
    <property type="match status" value="1"/>
</dbReference>
<comment type="subcellular location">
    <subcellularLocation>
        <location evidence="2">Cell membrane</location>
        <topology evidence="2">Multi-pass membrane protein</topology>
    </subcellularLocation>
</comment>
<keyword evidence="5 15" id="KW-0812">Transmembrane</keyword>
<evidence type="ECO:0000256" key="3">
    <source>
        <dbReference type="ARBA" id="ARBA00022475"/>
    </source>
</evidence>
<dbReference type="InterPro" id="IPR002921">
    <property type="entry name" value="Fungal_lipase-type"/>
</dbReference>
<evidence type="ECO:0000256" key="4">
    <source>
        <dbReference type="ARBA" id="ARBA00022553"/>
    </source>
</evidence>
<name>A0A4Y2DVV8_ARAVE</name>
<dbReference type="GO" id="GO:0016298">
    <property type="term" value="F:lipase activity"/>
    <property type="evidence" value="ECO:0007669"/>
    <property type="project" value="TreeGrafter"/>
</dbReference>
<keyword evidence="8" id="KW-0106">Calcium</keyword>
<dbReference type="EMBL" id="BGPR01000430">
    <property type="protein sequence ID" value="GBM19794.1"/>
    <property type="molecule type" value="Genomic_DNA"/>
</dbReference>
<dbReference type="GO" id="GO:0005886">
    <property type="term" value="C:plasma membrane"/>
    <property type="evidence" value="ECO:0007669"/>
    <property type="project" value="UniProtKB-SubCell"/>
</dbReference>
<dbReference type="GO" id="GO:0016042">
    <property type="term" value="P:lipid catabolic process"/>
    <property type="evidence" value="ECO:0007669"/>
    <property type="project" value="UniProtKB-KW"/>
</dbReference>
<evidence type="ECO:0000256" key="15">
    <source>
        <dbReference type="SAM" id="Phobius"/>
    </source>
</evidence>
<comment type="caution">
    <text evidence="17">The sequence shown here is derived from an EMBL/GenBank/DDBJ whole genome shotgun (WGS) entry which is preliminary data.</text>
</comment>
<dbReference type="InterPro" id="IPR052214">
    <property type="entry name" value="DAG_Lipase-Related"/>
</dbReference>
<keyword evidence="4" id="KW-0597">Phosphoprotein</keyword>
<evidence type="ECO:0000256" key="10">
    <source>
        <dbReference type="ARBA" id="ARBA00022989"/>
    </source>
</evidence>
<evidence type="ECO:0000256" key="8">
    <source>
        <dbReference type="ARBA" id="ARBA00022837"/>
    </source>
</evidence>
<keyword evidence="10 15" id="KW-1133">Transmembrane helix</keyword>
<feature type="transmembrane region" description="Helical" evidence="15">
    <location>
        <begin position="136"/>
        <end position="157"/>
    </location>
</feature>
<feature type="transmembrane region" description="Helical" evidence="15">
    <location>
        <begin position="56"/>
        <end position="83"/>
    </location>
</feature>
<evidence type="ECO:0000256" key="13">
    <source>
        <dbReference type="ARBA" id="ARBA00024531"/>
    </source>
</evidence>
<dbReference type="SUPFAM" id="SSF53474">
    <property type="entry name" value="alpha/beta-Hydrolases"/>
    <property type="match status" value="1"/>
</dbReference>
<evidence type="ECO:0000256" key="1">
    <source>
        <dbReference type="ARBA" id="ARBA00001913"/>
    </source>
</evidence>
<dbReference type="PANTHER" id="PTHR45792">
    <property type="entry name" value="DIACYLGLYCEROL LIPASE HOMOLOG-RELATED"/>
    <property type="match status" value="1"/>
</dbReference>
<evidence type="ECO:0000256" key="7">
    <source>
        <dbReference type="ARBA" id="ARBA00022801"/>
    </source>
</evidence>
<gene>
    <name evidence="17" type="primary">DAGLB_1</name>
    <name evidence="17" type="ORF">AVEN_208663_1</name>
</gene>
<feature type="domain" description="Fungal lipase-type" evidence="16">
    <location>
        <begin position="381"/>
        <end position="507"/>
    </location>
</feature>
<evidence type="ECO:0000259" key="16">
    <source>
        <dbReference type="Pfam" id="PF01764"/>
    </source>
</evidence>
<evidence type="ECO:0000256" key="6">
    <source>
        <dbReference type="ARBA" id="ARBA00022723"/>
    </source>
</evidence>
<evidence type="ECO:0000313" key="18">
    <source>
        <dbReference type="Proteomes" id="UP000499080"/>
    </source>
</evidence>
<feature type="transmembrane region" description="Helical" evidence="15">
    <location>
        <begin position="20"/>
        <end position="44"/>
    </location>
</feature>
<keyword evidence="7" id="KW-0378">Hydrolase</keyword>
<reference evidence="17 18" key="1">
    <citation type="journal article" date="2019" name="Sci. Rep.">
        <title>Orb-weaving spider Araneus ventricosus genome elucidates the spidroin gene catalogue.</title>
        <authorList>
            <person name="Kono N."/>
            <person name="Nakamura H."/>
            <person name="Ohtoshi R."/>
            <person name="Moran D.A.P."/>
            <person name="Shinohara A."/>
            <person name="Yoshida Y."/>
            <person name="Fujiwara M."/>
            <person name="Mori M."/>
            <person name="Tomita M."/>
            <person name="Arakawa K."/>
        </authorList>
    </citation>
    <scope>NUCLEOTIDE SEQUENCE [LARGE SCALE GENOMIC DNA]</scope>
</reference>
<evidence type="ECO:0000256" key="2">
    <source>
        <dbReference type="ARBA" id="ARBA00004651"/>
    </source>
</evidence>
<dbReference type="OrthoDB" id="438440at2759"/>
<sequence length="732" mass="82798">MPGMRLFGRRCTLATDDFILIGFLDCFAFLPWLGWIPVIYASYIKHRSECELIQNTVLLDVCLPGLCVLFFLNWILGALSLIFSLKGTISEPEPRRHVVTVVYLKLIVGIFDVVWAILGTVVLARNNFCDIIGLSLLIEVCTIFQWVVTFVRLFAIFTCYDWNFSKHTKDGVAKEYFTTPVRKGTFKKWNLRLQTLFLWCTTPSEARKQALETASELMALLSCDLDLVASDVIAGLLLYRQKCCKKWKSEKESIKLAPPILSADGEKLEEFPPPTFQSWMNLQFASRYMNLGLGVFGWPWFVYRNITCGFCLLFRRLTCCFPCRAASKIVFGDNCCGCNLAGLQATTELEYEDLVHVSFVDKVFEVPFFVTYDHQTKAVIVAARGTMSMNDVLTDVAAAFACMDDPGCPPGALCHGGMLTASREIKRKLEEHGILDRAFQEYPDYDLVITGHSLGASVSSILTLLLKEKYPKVRCFAFAPAPTLNKTALPFTFQNIFTVIYGNDSVCYLNYENIKTMVLEMVKCLKECKLPKYKVFMAKEYQEDVDAEEKHCKSEPDSKNYGTNVSDGENGEPFMKIDLERGCEFPVVTESVYVAGTIVHLRKTEEGYRLKISKADDYKPLSFRPKSILDHFPQYLQASLNQLGKTPVLNASSMPKPAKEKITDKLSSVWPRDIVQKKEVDSSNFSEMLPLRFKDPTPLRIKFLQLCTTIQFGVSSNKNSIKLVTFQYAGGP</sequence>
<comment type="cofactor">
    <cofactor evidence="1">
        <name>Ca(2+)</name>
        <dbReference type="ChEBI" id="CHEBI:29108"/>
    </cofactor>
</comment>
<dbReference type="EC" id="3.1.1.116" evidence="14"/>
<dbReference type="Pfam" id="PF01764">
    <property type="entry name" value="Lipase_3"/>
    <property type="match status" value="1"/>
</dbReference>
<dbReference type="Gene3D" id="3.40.50.1820">
    <property type="entry name" value="alpha/beta hydrolase"/>
    <property type="match status" value="1"/>
</dbReference>
<evidence type="ECO:0000256" key="12">
    <source>
        <dbReference type="ARBA" id="ARBA00023136"/>
    </source>
</evidence>
<evidence type="ECO:0000256" key="11">
    <source>
        <dbReference type="ARBA" id="ARBA00023098"/>
    </source>
</evidence>
<feature type="transmembrane region" description="Helical" evidence="15">
    <location>
        <begin position="103"/>
        <end position="124"/>
    </location>
</feature>
<comment type="catalytic activity">
    <reaction evidence="13">
        <text>a 1,2-diacyl-sn-glycerol + H2O = a 2-acylglycerol + a fatty acid + H(+)</text>
        <dbReference type="Rhea" id="RHEA:33275"/>
        <dbReference type="ChEBI" id="CHEBI:15377"/>
        <dbReference type="ChEBI" id="CHEBI:15378"/>
        <dbReference type="ChEBI" id="CHEBI:17389"/>
        <dbReference type="ChEBI" id="CHEBI:17815"/>
        <dbReference type="ChEBI" id="CHEBI:28868"/>
        <dbReference type="EC" id="3.1.1.116"/>
    </reaction>
    <physiologicalReaction direction="left-to-right" evidence="13">
        <dbReference type="Rhea" id="RHEA:33276"/>
    </physiologicalReaction>
</comment>
<proteinExistence type="predicted"/>
<evidence type="ECO:0000256" key="9">
    <source>
        <dbReference type="ARBA" id="ARBA00022963"/>
    </source>
</evidence>
<dbReference type="GO" id="GO:0046872">
    <property type="term" value="F:metal ion binding"/>
    <property type="evidence" value="ECO:0007669"/>
    <property type="project" value="UniProtKB-KW"/>
</dbReference>
<organism evidence="17 18">
    <name type="scientific">Araneus ventricosus</name>
    <name type="common">Orbweaver spider</name>
    <name type="synonym">Epeira ventricosa</name>
    <dbReference type="NCBI Taxonomy" id="182803"/>
    <lineage>
        <taxon>Eukaryota</taxon>
        <taxon>Metazoa</taxon>
        <taxon>Ecdysozoa</taxon>
        <taxon>Arthropoda</taxon>
        <taxon>Chelicerata</taxon>
        <taxon>Arachnida</taxon>
        <taxon>Araneae</taxon>
        <taxon>Araneomorphae</taxon>
        <taxon>Entelegynae</taxon>
        <taxon>Araneoidea</taxon>
        <taxon>Araneidae</taxon>
        <taxon>Araneus</taxon>
    </lineage>
</organism>
<keyword evidence="12 15" id="KW-0472">Membrane</keyword>